<reference evidence="2 3" key="1">
    <citation type="submission" date="2020-08" db="EMBL/GenBank/DDBJ databases">
        <title>Genomic Encyclopedia of Type Strains, Phase III (KMG-III): the genomes of soil and plant-associated and newly described type strains.</title>
        <authorList>
            <person name="Whitman W."/>
        </authorList>
    </citation>
    <scope>NUCLEOTIDE SEQUENCE [LARGE SCALE GENOMIC DNA]</scope>
    <source>
        <strain evidence="2 3">CECT 8088</strain>
    </source>
</reference>
<protein>
    <recommendedName>
        <fullName evidence="4">Secreted protein</fullName>
    </recommendedName>
</protein>
<dbReference type="AlphaFoldDB" id="A0A839UZ07"/>
<evidence type="ECO:0000256" key="1">
    <source>
        <dbReference type="SAM" id="SignalP"/>
    </source>
</evidence>
<evidence type="ECO:0000313" key="2">
    <source>
        <dbReference type="EMBL" id="MBB3172521.1"/>
    </source>
</evidence>
<dbReference type="RefSeq" id="WP_183274638.1">
    <property type="nucleotide sequence ID" value="NZ_JACHXV010000001.1"/>
</dbReference>
<keyword evidence="1" id="KW-0732">Signal</keyword>
<dbReference type="Proteomes" id="UP000557688">
    <property type="component" value="Unassembled WGS sequence"/>
</dbReference>
<keyword evidence="3" id="KW-1185">Reference proteome</keyword>
<evidence type="ECO:0008006" key="4">
    <source>
        <dbReference type="Google" id="ProtNLM"/>
    </source>
</evidence>
<feature type="chain" id="PRO_5032336564" description="Secreted protein" evidence="1">
    <location>
        <begin position="25"/>
        <end position="212"/>
    </location>
</feature>
<sequence length="212" mass="20680">MNPRLPVPTICATVLMLAAQAAGAQEAVRGIGYAPSVADPTEHVALPAVGADPLSHPMSLSWSPGGLVADAPAGGSTSTGIGPVAAADDAVGSDSGLPVRHRLHGSVSAFVGSHGMAGTALETHIASLGNSGVAAAVAVSAAHLPSLRVPGGGRVDGGNTQSASLSLDKQFEDGSHLGLNFGYARLGNSPYGVVGPYGGSYGGPWGYGIAGP</sequence>
<accession>A0A839UZ07</accession>
<comment type="caution">
    <text evidence="2">The sequence shown here is derived from an EMBL/GenBank/DDBJ whole genome shotgun (WGS) entry which is preliminary data.</text>
</comment>
<name>A0A839UZ07_9PROT</name>
<gene>
    <name evidence="2" type="ORF">FHR90_000327</name>
</gene>
<organism evidence="2 3">
    <name type="scientific">Endobacter medicaginis</name>
    <dbReference type="NCBI Taxonomy" id="1181271"/>
    <lineage>
        <taxon>Bacteria</taxon>
        <taxon>Pseudomonadati</taxon>
        <taxon>Pseudomonadota</taxon>
        <taxon>Alphaproteobacteria</taxon>
        <taxon>Acetobacterales</taxon>
        <taxon>Acetobacteraceae</taxon>
        <taxon>Endobacter</taxon>
    </lineage>
</organism>
<feature type="signal peptide" evidence="1">
    <location>
        <begin position="1"/>
        <end position="24"/>
    </location>
</feature>
<evidence type="ECO:0000313" key="3">
    <source>
        <dbReference type="Proteomes" id="UP000557688"/>
    </source>
</evidence>
<dbReference type="EMBL" id="JACHXV010000001">
    <property type="protein sequence ID" value="MBB3172521.1"/>
    <property type="molecule type" value="Genomic_DNA"/>
</dbReference>
<proteinExistence type="predicted"/>